<feature type="domain" description="PPIase cyclophilin-type" evidence="5">
    <location>
        <begin position="38"/>
        <end position="219"/>
    </location>
</feature>
<dbReference type="CDD" id="cd00317">
    <property type="entry name" value="cyclophilin"/>
    <property type="match status" value="1"/>
</dbReference>
<dbReference type="InterPro" id="IPR002130">
    <property type="entry name" value="Cyclophilin-type_PPIase_dom"/>
</dbReference>
<accession>A0ABW1XI61</accession>
<dbReference type="PANTHER" id="PTHR43246">
    <property type="entry name" value="PEPTIDYL-PROLYL CIS-TRANS ISOMERASE CYP38, CHLOROPLASTIC"/>
    <property type="match status" value="1"/>
</dbReference>
<dbReference type="GO" id="GO:0003755">
    <property type="term" value="F:peptidyl-prolyl cis-trans isomerase activity"/>
    <property type="evidence" value="ECO:0007669"/>
    <property type="project" value="UniProtKB-EC"/>
</dbReference>
<dbReference type="RefSeq" id="WP_131257229.1">
    <property type="nucleotide sequence ID" value="NZ_JBHSUS010000001.1"/>
</dbReference>
<reference evidence="7" key="1">
    <citation type="journal article" date="2019" name="Int. J. Syst. Evol. Microbiol.">
        <title>The Global Catalogue of Microorganisms (GCM) 10K type strain sequencing project: providing services to taxonomists for standard genome sequencing and annotation.</title>
        <authorList>
            <consortium name="The Broad Institute Genomics Platform"/>
            <consortium name="The Broad Institute Genome Sequencing Center for Infectious Disease"/>
            <person name="Wu L."/>
            <person name="Ma J."/>
        </authorList>
    </citation>
    <scope>NUCLEOTIDE SEQUENCE [LARGE SCALE GENOMIC DNA]</scope>
    <source>
        <strain evidence="7">CGMCC 1.16031</strain>
    </source>
</reference>
<feature type="signal peptide" evidence="4">
    <location>
        <begin position="1"/>
        <end position="17"/>
    </location>
</feature>
<dbReference type="Proteomes" id="UP001596364">
    <property type="component" value="Unassembled WGS sequence"/>
</dbReference>
<evidence type="ECO:0000259" key="5">
    <source>
        <dbReference type="PROSITE" id="PS50072"/>
    </source>
</evidence>
<dbReference type="Gene3D" id="2.40.100.10">
    <property type="entry name" value="Cyclophilin-like"/>
    <property type="match status" value="1"/>
</dbReference>
<keyword evidence="4" id="KW-0732">Signal</keyword>
<dbReference type="Pfam" id="PF00160">
    <property type="entry name" value="Pro_isomerase"/>
    <property type="match status" value="1"/>
</dbReference>
<sequence>MKKVFLLLSLLSGHVLANDNDWYTPPADNLVYLQLEQGPVIIELAPFAAPNHVKQFKNLVDSGFYDGLDFYRVIDGFVAQAGDVSETRTSDFNQPLKAEVAVVSDTNLLQVEQKPAFFADETGYWQGFPAARDQQSNEHWLTHCPGTVAMARSTELNSGASDFYVVIGQAPRHLDRNMSVFGRVIWGMPLLQALPRGELANGGVIDDPGKRGKIISAKLGDKLADTDILLIEVERSNGESVQKRLQSARTRDNPFFYYKGEGKLDICYYPPRTRLLSQATE</sequence>
<organism evidence="6 7">
    <name type="scientific">Pseudobowmanella zhangzhouensis</name>
    <dbReference type="NCBI Taxonomy" id="1537679"/>
    <lineage>
        <taxon>Bacteria</taxon>
        <taxon>Pseudomonadati</taxon>
        <taxon>Pseudomonadota</taxon>
        <taxon>Gammaproteobacteria</taxon>
        <taxon>Alteromonadales</taxon>
        <taxon>Alteromonadaceae</taxon>
    </lineage>
</organism>
<proteinExistence type="predicted"/>
<protein>
    <recommendedName>
        <fullName evidence="1">peptidylprolyl isomerase</fullName>
        <ecNumber evidence="1">5.2.1.8</ecNumber>
    </recommendedName>
</protein>
<name>A0ABW1XI61_9ALTE</name>
<keyword evidence="7" id="KW-1185">Reference proteome</keyword>
<dbReference type="EMBL" id="JBHSUS010000001">
    <property type="protein sequence ID" value="MFC6439484.1"/>
    <property type="molecule type" value="Genomic_DNA"/>
</dbReference>
<evidence type="ECO:0000313" key="6">
    <source>
        <dbReference type="EMBL" id="MFC6439484.1"/>
    </source>
</evidence>
<dbReference type="InterPro" id="IPR044665">
    <property type="entry name" value="E_coli_cyclophilin_A-like"/>
</dbReference>
<dbReference type="EC" id="5.2.1.8" evidence="1"/>
<gene>
    <name evidence="6" type="ORF">ACFP85_04890</name>
</gene>
<evidence type="ECO:0000256" key="2">
    <source>
        <dbReference type="ARBA" id="ARBA00023110"/>
    </source>
</evidence>
<dbReference type="SUPFAM" id="SSF50891">
    <property type="entry name" value="Cyclophilin-like"/>
    <property type="match status" value="1"/>
</dbReference>
<evidence type="ECO:0000256" key="3">
    <source>
        <dbReference type="ARBA" id="ARBA00023235"/>
    </source>
</evidence>
<feature type="chain" id="PRO_5046518169" description="peptidylprolyl isomerase" evidence="4">
    <location>
        <begin position="18"/>
        <end position="281"/>
    </location>
</feature>
<dbReference type="PROSITE" id="PS50072">
    <property type="entry name" value="CSA_PPIASE_2"/>
    <property type="match status" value="1"/>
</dbReference>
<keyword evidence="3 6" id="KW-0413">Isomerase</keyword>
<evidence type="ECO:0000313" key="7">
    <source>
        <dbReference type="Proteomes" id="UP001596364"/>
    </source>
</evidence>
<dbReference type="InterPro" id="IPR029000">
    <property type="entry name" value="Cyclophilin-like_dom_sf"/>
</dbReference>
<evidence type="ECO:0000256" key="4">
    <source>
        <dbReference type="SAM" id="SignalP"/>
    </source>
</evidence>
<comment type="caution">
    <text evidence="6">The sequence shown here is derived from an EMBL/GenBank/DDBJ whole genome shotgun (WGS) entry which is preliminary data.</text>
</comment>
<evidence type="ECO:0000256" key="1">
    <source>
        <dbReference type="ARBA" id="ARBA00013194"/>
    </source>
</evidence>
<keyword evidence="2" id="KW-0697">Rotamase</keyword>